<organism evidence="8 9">
    <name type="scientific">Aquimarina atlantica</name>
    <dbReference type="NCBI Taxonomy" id="1317122"/>
    <lineage>
        <taxon>Bacteria</taxon>
        <taxon>Pseudomonadati</taxon>
        <taxon>Bacteroidota</taxon>
        <taxon>Flavobacteriia</taxon>
        <taxon>Flavobacteriales</taxon>
        <taxon>Flavobacteriaceae</taxon>
        <taxon>Aquimarina</taxon>
    </lineage>
</organism>
<dbReference type="AlphaFoldDB" id="A0A023BVF4"/>
<dbReference type="InterPro" id="IPR023827">
    <property type="entry name" value="Peptidase_S8_Asp-AS"/>
</dbReference>
<dbReference type="PROSITE" id="PS00137">
    <property type="entry name" value="SUBTILASE_HIS"/>
    <property type="match status" value="1"/>
</dbReference>
<accession>A0A023BVF4</accession>
<dbReference type="eggNOG" id="COG1404">
    <property type="taxonomic scope" value="Bacteria"/>
</dbReference>
<dbReference type="SUPFAM" id="SSF54897">
    <property type="entry name" value="Protease propeptides/inhibitors"/>
    <property type="match status" value="1"/>
</dbReference>
<comment type="caution">
    <text evidence="8">The sequence shown here is derived from an EMBL/GenBank/DDBJ whole genome shotgun (WGS) entry which is preliminary data.</text>
</comment>
<dbReference type="InterPro" id="IPR050131">
    <property type="entry name" value="Peptidase_S8_subtilisin-like"/>
</dbReference>
<dbReference type="EMBL" id="AQRA01000004">
    <property type="protein sequence ID" value="EZH73955.1"/>
    <property type="molecule type" value="Genomic_DNA"/>
</dbReference>
<evidence type="ECO:0000313" key="8">
    <source>
        <dbReference type="EMBL" id="EZH73955.1"/>
    </source>
</evidence>
<evidence type="ECO:0008006" key="10">
    <source>
        <dbReference type="Google" id="ProtNLM"/>
    </source>
</evidence>
<gene>
    <name evidence="8" type="ORF">ATO12_13815</name>
</gene>
<reference evidence="8 9" key="1">
    <citation type="submission" date="2014-04" db="EMBL/GenBank/DDBJ databases">
        <title>Aquimarina sp. 22II-S11-z7 Genome Sequencing.</title>
        <authorList>
            <person name="Lai Q."/>
        </authorList>
    </citation>
    <scope>NUCLEOTIDE SEQUENCE [LARGE SCALE GENOMIC DNA]</scope>
    <source>
        <strain evidence="8 9">22II-S11-z7</strain>
    </source>
</reference>
<keyword evidence="9" id="KW-1185">Reference proteome</keyword>
<feature type="active site" description="Charge relay system" evidence="5">
    <location>
        <position position="362"/>
    </location>
</feature>
<keyword evidence="2 5" id="KW-0645">Protease</keyword>
<feature type="domain" description="Inhibitor I9" evidence="7">
    <location>
        <begin position="38"/>
        <end position="115"/>
    </location>
</feature>
<dbReference type="PROSITE" id="PS51892">
    <property type="entry name" value="SUBTILASE"/>
    <property type="match status" value="1"/>
</dbReference>
<dbReference type="Proteomes" id="UP000023541">
    <property type="component" value="Unassembled WGS sequence"/>
</dbReference>
<evidence type="ECO:0000256" key="4">
    <source>
        <dbReference type="ARBA" id="ARBA00022825"/>
    </source>
</evidence>
<evidence type="ECO:0000259" key="6">
    <source>
        <dbReference type="Pfam" id="PF00082"/>
    </source>
</evidence>
<dbReference type="PRINTS" id="PR00723">
    <property type="entry name" value="SUBTILISIN"/>
</dbReference>
<evidence type="ECO:0000256" key="5">
    <source>
        <dbReference type="PROSITE-ProRule" id="PRU01240"/>
    </source>
</evidence>
<feature type="domain" description="Peptidase S8/S53" evidence="6">
    <location>
        <begin position="170"/>
        <end position="372"/>
    </location>
</feature>
<evidence type="ECO:0000256" key="3">
    <source>
        <dbReference type="ARBA" id="ARBA00022801"/>
    </source>
</evidence>
<dbReference type="Pfam" id="PF05922">
    <property type="entry name" value="Inhibitor_I9"/>
    <property type="match status" value="1"/>
</dbReference>
<dbReference type="InterPro" id="IPR037045">
    <property type="entry name" value="S8pro/Inhibitor_I9_sf"/>
</dbReference>
<dbReference type="GO" id="GO:0006508">
    <property type="term" value="P:proteolysis"/>
    <property type="evidence" value="ECO:0007669"/>
    <property type="project" value="UniProtKB-KW"/>
</dbReference>
<dbReference type="PANTHER" id="PTHR43806">
    <property type="entry name" value="PEPTIDASE S8"/>
    <property type="match status" value="1"/>
</dbReference>
<dbReference type="PANTHER" id="PTHR43806:SF11">
    <property type="entry name" value="CEREVISIN-RELATED"/>
    <property type="match status" value="1"/>
</dbReference>
<dbReference type="InterPro" id="IPR015500">
    <property type="entry name" value="Peptidase_S8_subtilisin-rel"/>
</dbReference>
<dbReference type="InterPro" id="IPR036852">
    <property type="entry name" value="Peptidase_S8/S53_dom_sf"/>
</dbReference>
<evidence type="ECO:0000256" key="1">
    <source>
        <dbReference type="ARBA" id="ARBA00011073"/>
    </source>
</evidence>
<proteinExistence type="inferred from homology"/>
<dbReference type="Gene3D" id="3.30.70.80">
    <property type="entry name" value="Peptidase S8 propeptide/proteinase inhibitor I9"/>
    <property type="match status" value="1"/>
</dbReference>
<dbReference type="GO" id="GO:0005615">
    <property type="term" value="C:extracellular space"/>
    <property type="evidence" value="ECO:0007669"/>
    <property type="project" value="TreeGrafter"/>
</dbReference>
<evidence type="ECO:0000259" key="7">
    <source>
        <dbReference type="Pfam" id="PF05922"/>
    </source>
</evidence>
<dbReference type="Pfam" id="PF00082">
    <property type="entry name" value="Peptidase_S8"/>
    <property type="match status" value="1"/>
</dbReference>
<keyword evidence="4 5" id="KW-0720">Serine protease</keyword>
<feature type="active site" description="Charge relay system" evidence="5">
    <location>
        <position position="172"/>
    </location>
</feature>
<keyword evidence="3 5" id="KW-0378">Hydrolase</keyword>
<protein>
    <recommendedName>
        <fullName evidence="10">Peptidase S8</fullName>
    </recommendedName>
</protein>
<name>A0A023BVF4_9FLAO</name>
<sequence length="400" mass="42464">MFGIATFLNSCSKEEVSGEVSTEIPSTDISAAQAVPNSYIIVFKEDEKLKKNKQKVTQKASGILSKYKISSDKMKFVYETAIQGFNVDGISTKEVELLKNDPDILAVEPNYIEKLDVTVEQGVMPTVTTGKDSNKAAATTGYYETGGDYVDWGVVRVGGYTYSTGKTAWVLDSGVYAHPDLNIDYNRSTTFVDNNWGDRNGHGTHVAGTIGAMHNGDGVVGVAPGATIVAVKVLSDSGSGTQAQIIAGINYVANNASYGDVWNYSIGFTSRTISVAYETAFRNLARTTFGAMAAGNNNDDVRYYSPQRAYIEGCWVVGNMTNIDVAAGGSSYGDNVHAWAPGTRIWSCGIGGNEFALKSGTSMASPHLAGILLVNGTGKIYTDGNISKGGYTAPIGVAKK</sequence>
<dbReference type="InterPro" id="IPR010259">
    <property type="entry name" value="S8pro/Inhibitor_I9"/>
</dbReference>
<comment type="similarity">
    <text evidence="1 5">Belongs to the peptidase S8 family.</text>
</comment>
<dbReference type="InterPro" id="IPR022398">
    <property type="entry name" value="Peptidase_S8_His-AS"/>
</dbReference>
<feature type="active site" description="Charge relay system" evidence="5">
    <location>
        <position position="202"/>
    </location>
</feature>
<dbReference type="GO" id="GO:0004252">
    <property type="term" value="F:serine-type endopeptidase activity"/>
    <property type="evidence" value="ECO:0007669"/>
    <property type="project" value="UniProtKB-UniRule"/>
</dbReference>
<dbReference type="STRING" id="1317122.ATO12_13815"/>
<dbReference type="InterPro" id="IPR000209">
    <property type="entry name" value="Peptidase_S8/S53_dom"/>
</dbReference>
<evidence type="ECO:0000313" key="9">
    <source>
        <dbReference type="Proteomes" id="UP000023541"/>
    </source>
</evidence>
<evidence type="ECO:0000256" key="2">
    <source>
        <dbReference type="ARBA" id="ARBA00022670"/>
    </source>
</evidence>
<dbReference type="Gene3D" id="3.40.50.200">
    <property type="entry name" value="Peptidase S8/S53 domain"/>
    <property type="match status" value="1"/>
</dbReference>
<dbReference type="PROSITE" id="PS00136">
    <property type="entry name" value="SUBTILASE_ASP"/>
    <property type="match status" value="1"/>
</dbReference>
<dbReference type="SUPFAM" id="SSF52743">
    <property type="entry name" value="Subtilisin-like"/>
    <property type="match status" value="1"/>
</dbReference>